<organism evidence="2 3">
    <name type="scientific">Tenggerimyces flavus</name>
    <dbReference type="NCBI Taxonomy" id="1708749"/>
    <lineage>
        <taxon>Bacteria</taxon>
        <taxon>Bacillati</taxon>
        <taxon>Actinomycetota</taxon>
        <taxon>Actinomycetes</taxon>
        <taxon>Propionibacteriales</taxon>
        <taxon>Nocardioidaceae</taxon>
        <taxon>Tenggerimyces</taxon>
    </lineage>
</organism>
<protein>
    <submittedName>
        <fullName evidence="2">Uncharacterized protein</fullName>
    </submittedName>
</protein>
<keyword evidence="3" id="KW-1185">Reference proteome</keyword>
<name>A0ABV7YKK2_9ACTN</name>
<evidence type="ECO:0000313" key="3">
    <source>
        <dbReference type="Proteomes" id="UP001595699"/>
    </source>
</evidence>
<proteinExistence type="predicted"/>
<gene>
    <name evidence="2" type="ORF">ACFOUW_25670</name>
</gene>
<dbReference type="RefSeq" id="WP_205115087.1">
    <property type="nucleotide sequence ID" value="NZ_JAFBCM010000001.1"/>
</dbReference>
<dbReference type="EMBL" id="JBHRZH010000023">
    <property type="protein sequence ID" value="MFC3764250.1"/>
    <property type="molecule type" value="Genomic_DNA"/>
</dbReference>
<sequence length="325" mass="34832">MRAVLVIAAAVAATAASIPAAVAAPAPAQPAAKTCVRHDLPVPAGATYADVRSSDPAGAYQLGTWRKGTSENRILLWHRGVPADLGALPEEEGVSLVSGRGEIVGNDNRIEDQHSWRLKNGVKTRLPVPAEAADVAPTAINAKGEIAGLYAVRALEVQRAIVWHADNSYDVLPIPAGFTSSRADAIDDDGTVLGMVGNDVQSRPIVWRGESYELLPPEEPSYVYAYDLRHGVAAGQLEGAPAIWDLASGQVTSLPGEGQFLHINRRRSVQGRVNDRDVLINRLGIEWNLPASSEQGINVVDLDDANNVYGWDWGSNVFAIRWSCR</sequence>
<comment type="caution">
    <text evidence="2">The sequence shown here is derived from an EMBL/GenBank/DDBJ whole genome shotgun (WGS) entry which is preliminary data.</text>
</comment>
<reference evidence="3" key="1">
    <citation type="journal article" date="2019" name="Int. J. Syst. Evol. Microbiol.">
        <title>The Global Catalogue of Microorganisms (GCM) 10K type strain sequencing project: providing services to taxonomists for standard genome sequencing and annotation.</title>
        <authorList>
            <consortium name="The Broad Institute Genomics Platform"/>
            <consortium name="The Broad Institute Genome Sequencing Center for Infectious Disease"/>
            <person name="Wu L."/>
            <person name="Ma J."/>
        </authorList>
    </citation>
    <scope>NUCLEOTIDE SEQUENCE [LARGE SCALE GENOMIC DNA]</scope>
    <source>
        <strain evidence="3">CGMCC 4.7241</strain>
    </source>
</reference>
<accession>A0ABV7YKK2</accession>
<feature type="chain" id="PRO_5046595178" evidence="1">
    <location>
        <begin position="24"/>
        <end position="325"/>
    </location>
</feature>
<evidence type="ECO:0000313" key="2">
    <source>
        <dbReference type="EMBL" id="MFC3764250.1"/>
    </source>
</evidence>
<keyword evidence="1" id="KW-0732">Signal</keyword>
<feature type="signal peptide" evidence="1">
    <location>
        <begin position="1"/>
        <end position="23"/>
    </location>
</feature>
<dbReference type="Proteomes" id="UP001595699">
    <property type="component" value="Unassembled WGS sequence"/>
</dbReference>
<evidence type="ECO:0000256" key="1">
    <source>
        <dbReference type="SAM" id="SignalP"/>
    </source>
</evidence>